<accession>A0A2P4Z8J0</accession>
<keyword evidence="1" id="KW-0732">Signal</keyword>
<dbReference type="Proteomes" id="UP000054821">
    <property type="component" value="Unassembled WGS sequence"/>
</dbReference>
<evidence type="ECO:0000256" key="1">
    <source>
        <dbReference type="SAM" id="SignalP"/>
    </source>
</evidence>
<dbReference type="AlphaFoldDB" id="A0A2P4Z8J0"/>
<name>A0A2P4Z8J0_9HYPO</name>
<evidence type="ECO:0000313" key="3">
    <source>
        <dbReference type="Proteomes" id="UP000054821"/>
    </source>
</evidence>
<dbReference type="RefSeq" id="XP_024404432.1">
    <property type="nucleotide sequence ID" value="XM_024550824.1"/>
</dbReference>
<sequence>MILCVVACLFLGNVFITSKYNDKDNRNQEQKVCRNIYLLNLYQQNKKLKEQI</sequence>
<protein>
    <submittedName>
        <fullName evidence="2">Uncharacterized protein</fullName>
    </submittedName>
</protein>
<proteinExistence type="predicted"/>
<feature type="chain" id="PRO_5015174740" evidence="1">
    <location>
        <begin position="19"/>
        <end position="52"/>
    </location>
</feature>
<dbReference type="GeneID" id="36347916"/>
<gene>
    <name evidence="2" type="ORF">TGAM01_v210554</name>
</gene>
<evidence type="ECO:0000313" key="2">
    <source>
        <dbReference type="EMBL" id="PON20596.1"/>
    </source>
</evidence>
<feature type="signal peptide" evidence="1">
    <location>
        <begin position="1"/>
        <end position="18"/>
    </location>
</feature>
<dbReference type="EMBL" id="JPDN02000065">
    <property type="protein sequence ID" value="PON20596.1"/>
    <property type="molecule type" value="Genomic_DNA"/>
</dbReference>
<reference evidence="2 3" key="1">
    <citation type="journal article" date="2016" name="Genome Announc.">
        <title>Draft Whole-Genome Sequence of Trichoderma gamsii T6085, a Promising Biocontrol Agent of Fusarium Head Blight on Wheat.</title>
        <authorList>
            <person name="Baroncelli R."/>
            <person name="Zapparata A."/>
            <person name="Piaggeschi G."/>
            <person name="Sarrocco S."/>
            <person name="Vannacci G."/>
        </authorList>
    </citation>
    <scope>NUCLEOTIDE SEQUENCE [LARGE SCALE GENOMIC DNA]</scope>
    <source>
        <strain evidence="2 3">T6085</strain>
    </source>
</reference>
<comment type="caution">
    <text evidence="2">The sequence shown here is derived from an EMBL/GenBank/DDBJ whole genome shotgun (WGS) entry which is preliminary data.</text>
</comment>
<keyword evidence="3" id="KW-1185">Reference proteome</keyword>
<organism evidence="2 3">
    <name type="scientific">Trichoderma gamsii</name>
    <dbReference type="NCBI Taxonomy" id="398673"/>
    <lineage>
        <taxon>Eukaryota</taxon>
        <taxon>Fungi</taxon>
        <taxon>Dikarya</taxon>
        <taxon>Ascomycota</taxon>
        <taxon>Pezizomycotina</taxon>
        <taxon>Sordariomycetes</taxon>
        <taxon>Hypocreomycetidae</taxon>
        <taxon>Hypocreales</taxon>
        <taxon>Hypocreaceae</taxon>
        <taxon>Trichoderma</taxon>
    </lineage>
</organism>